<gene>
    <name evidence="2" type="ORF">QO012_003360</name>
</gene>
<dbReference type="Proteomes" id="UP001231124">
    <property type="component" value="Unassembled WGS sequence"/>
</dbReference>
<sequence length="146" mass="15007">MSAATTGRTVVDADFAGQRRRFQLRLGEIGELERLTGTGIGAILMRIASHQFSVRDVWETIRLGLEGGGTPAIEASALVLRYRDAPLIDFLPLAGAIVAAAVNGVPTNATAGKPAAEGTAPTPPATSPPSTPPGAPWDGHPSRSTG</sequence>
<dbReference type="EMBL" id="JAUSVP010000011">
    <property type="protein sequence ID" value="MDQ0448848.1"/>
    <property type="molecule type" value="Genomic_DNA"/>
</dbReference>
<feature type="region of interest" description="Disordered" evidence="1">
    <location>
        <begin position="107"/>
        <end position="146"/>
    </location>
</feature>
<dbReference type="InterPro" id="IPR021791">
    <property type="entry name" value="Phage_TAC_11"/>
</dbReference>
<evidence type="ECO:0000313" key="2">
    <source>
        <dbReference type="EMBL" id="MDQ0448848.1"/>
    </source>
</evidence>
<feature type="compositionally biased region" description="Low complexity" evidence="1">
    <location>
        <begin position="107"/>
        <end position="120"/>
    </location>
</feature>
<organism evidence="2 3">
    <name type="scientific">Methylobacterium aerolatum</name>
    <dbReference type="NCBI Taxonomy" id="418708"/>
    <lineage>
        <taxon>Bacteria</taxon>
        <taxon>Pseudomonadati</taxon>
        <taxon>Pseudomonadota</taxon>
        <taxon>Alphaproteobacteria</taxon>
        <taxon>Hyphomicrobiales</taxon>
        <taxon>Methylobacteriaceae</taxon>
        <taxon>Methylobacterium</taxon>
    </lineage>
</organism>
<proteinExistence type="predicted"/>
<evidence type="ECO:0000313" key="3">
    <source>
        <dbReference type="Proteomes" id="UP001231124"/>
    </source>
</evidence>
<dbReference type="Pfam" id="PF11836">
    <property type="entry name" value="Phage_TAC_11"/>
    <property type="match status" value="1"/>
</dbReference>
<dbReference type="RefSeq" id="WP_238202027.1">
    <property type="nucleotide sequence ID" value="NZ_BPQE01000008.1"/>
</dbReference>
<name>A0ABU0I2M7_9HYPH</name>
<evidence type="ECO:0000256" key="1">
    <source>
        <dbReference type="SAM" id="MobiDB-lite"/>
    </source>
</evidence>
<accession>A0ABU0I2M7</accession>
<protein>
    <recommendedName>
        <fullName evidence="4">Gene transfer agent family protein</fullName>
    </recommendedName>
</protein>
<reference evidence="2 3" key="1">
    <citation type="submission" date="2023-07" db="EMBL/GenBank/DDBJ databases">
        <title>Genomic Encyclopedia of Type Strains, Phase IV (KMG-IV): sequencing the most valuable type-strain genomes for metagenomic binning, comparative biology and taxonomic classification.</title>
        <authorList>
            <person name="Goeker M."/>
        </authorList>
    </citation>
    <scope>NUCLEOTIDE SEQUENCE [LARGE SCALE GENOMIC DNA]</scope>
    <source>
        <strain evidence="2 3">DSM 19013</strain>
    </source>
</reference>
<feature type="compositionally biased region" description="Pro residues" evidence="1">
    <location>
        <begin position="121"/>
        <end position="135"/>
    </location>
</feature>
<evidence type="ECO:0008006" key="4">
    <source>
        <dbReference type="Google" id="ProtNLM"/>
    </source>
</evidence>
<keyword evidence="3" id="KW-1185">Reference proteome</keyword>
<comment type="caution">
    <text evidence="2">The sequence shown here is derived from an EMBL/GenBank/DDBJ whole genome shotgun (WGS) entry which is preliminary data.</text>
</comment>